<dbReference type="EMBL" id="JBGBZA010000002">
    <property type="protein sequence ID" value="MEY9318761.1"/>
    <property type="molecule type" value="Genomic_DNA"/>
</dbReference>
<keyword evidence="4" id="KW-1185">Reference proteome</keyword>
<evidence type="ECO:0000313" key="4">
    <source>
        <dbReference type="Proteomes" id="UP001565471"/>
    </source>
</evidence>
<sequence>MRFTARTVEIFHRGERIAGRQRMSGNHKHTTVPEHMASSHRRYAGWTIERIRKEAATIGPATAALCNLILDERAHPEQGFRACPGIIRLARSYGQERLGAAALRAIDIGARTYGSVKSILTNNDRRPSTKRSADNAPILHPNITRPPLDQLHALGLHGMAKAFADIEAGGDAASLGHAEWLALLPEREAWLRRDKRLSKRLQYAKVRQQACVEDIDYRPLQVDSAY</sequence>
<feature type="compositionally biased region" description="Basic and acidic residues" evidence="1">
    <location>
        <begin position="123"/>
        <end position="133"/>
    </location>
</feature>
<evidence type="ECO:0000256" key="1">
    <source>
        <dbReference type="SAM" id="MobiDB-lite"/>
    </source>
</evidence>
<organism evidence="3 4">
    <name type="scientific">Bradyrhizobium elkanii</name>
    <dbReference type="NCBI Taxonomy" id="29448"/>
    <lineage>
        <taxon>Bacteria</taxon>
        <taxon>Pseudomonadati</taxon>
        <taxon>Pseudomonadota</taxon>
        <taxon>Alphaproteobacteria</taxon>
        <taxon>Hyphomicrobiales</taxon>
        <taxon>Nitrobacteraceae</taxon>
        <taxon>Bradyrhizobium</taxon>
    </lineage>
</organism>
<proteinExistence type="predicted"/>
<name>A0ABV4F5N0_BRAEL</name>
<feature type="region of interest" description="Disordered" evidence="1">
    <location>
        <begin position="121"/>
        <end position="140"/>
    </location>
</feature>
<comment type="caution">
    <text evidence="3">The sequence shown here is derived from an EMBL/GenBank/DDBJ whole genome shotgun (WGS) entry which is preliminary data.</text>
</comment>
<evidence type="ECO:0000259" key="2">
    <source>
        <dbReference type="Pfam" id="PF01695"/>
    </source>
</evidence>
<feature type="domain" description="IstB-like ATP-binding" evidence="2">
    <location>
        <begin position="150"/>
        <end position="218"/>
    </location>
</feature>
<accession>A0ABV4F5N0</accession>
<protein>
    <recommendedName>
        <fullName evidence="2">IstB-like ATP-binding domain-containing protein</fullName>
    </recommendedName>
</protein>
<dbReference type="PANTHER" id="PTHR35004">
    <property type="entry name" value="TRANSPOSASE RV3428C-RELATED"/>
    <property type="match status" value="1"/>
</dbReference>
<dbReference type="Pfam" id="PF01695">
    <property type="entry name" value="IstB_IS21"/>
    <property type="match status" value="1"/>
</dbReference>
<reference evidence="3 4" key="1">
    <citation type="submission" date="2024-07" db="EMBL/GenBank/DDBJ databases">
        <title>Genomic Encyclopedia of Type Strains, Phase V (KMG-V): Genome sequencing to study the core and pangenomes of soil and plant-associated prokaryotes.</title>
        <authorList>
            <person name="Whitman W."/>
        </authorList>
    </citation>
    <scope>NUCLEOTIDE SEQUENCE [LARGE SCALE GENOMIC DNA]</scope>
    <source>
        <strain evidence="3 4">USDA 415</strain>
    </source>
</reference>
<dbReference type="InterPro" id="IPR002611">
    <property type="entry name" value="IstB_ATP-bd"/>
</dbReference>
<evidence type="ECO:0000313" key="3">
    <source>
        <dbReference type="EMBL" id="MEY9318761.1"/>
    </source>
</evidence>
<gene>
    <name evidence="3" type="ORF">ABIF29_005560</name>
</gene>
<dbReference type="Proteomes" id="UP001565471">
    <property type="component" value="Unassembled WGS sequence"/>
</dbReference>
<dbReference type="PANTHER" id="PTHR35004:SF8">
    <property type="entry name" value="TRANSPOSASE RV3428C-RELATED"/>
    <property type="match status" value="1"/>
</dbReference>